<dbReference type="InterPro" id="IPR003507">
    <property type="entry name" value="S66_fam"/>
</dbReference>
<dbReference type="PANTHER" id="PTHR30237">
    <property type="entry name" value="MURAMOYLTETRAPEPTIDE CARBOXYPEPTIDASE"/>
    <property type="match status" value="1"/>
</dbReference>
<sequence length="328" mass="37208">MKAMSISVSFAILMHMTFFKPLKKNDQITVIAPSRPILHLQKDIQKSMARLKKEGFRLIMGRNIHKKNFYAAGTVQERIDDFQNAFNDSKTRLVLCATGGSSSNQLLGEIDFTDIKKYPKLLVGYSDNTTLLLAMYSQTGMAVFHGPDMAEYFHLNTKAKKCFLEILGGKIRKYNYPKKMNVIRSGTADGILLGGNLTSFIALLGTKYSPDYKNAVLFWEEVGESPAAIHFKLQQFKLSGHMKHLAGMIIGHLSEYEDKKYPEDFRKIDDIILEVAGEYTFPIIKVDYFGHNIDDFLTFPIGAKTHIDTQKFLFTVENPVNKKISHES</sequence>
<organism evidence="6 7">
    <name type="scientific">Candidatus Kerfeldbacteria bacterium RIFCSPHIGHO2_02_FULL_42_14</name>
    <dbReference type="NCBI Taxonomy" id="1798540"/>
    <lineage>
        <taxon>Bacteria</taxon>
        <taxon>Candidatus Kerfeldiibacteriota</taxon>
    </lineage>
</organism>
<comment type="similarity">
    <text evidence="1">Belongs to the peptidase S66 family.</text>
</comment>
<proteinExistence type="inferred from homology"/>
<dbReference type="Pfam" id="PF02016">
    <property type="entry name" value="Peptidase_S66"/>
    <property type="match status" value="1"/>
</dbReference>
<reference evidence="6 7" key="1">
    <citation type="journal article" date="2016" name="Nat. Commun.">
        <title>Thousands of microbial genomes shed light on interconnected biogeochemical processes in an aquifer system.</title>
        <authorList>
            <person name="Anantharaman K."/>
            <person name="Brown C.T."/>
            <person name="Hug L.A."/>
            <person name="Sharon I."/>
            <person name="Castelle C.J."/>
            <person name="Probst A.J."/>
            <person name="Thomas B.C."/>
            <person name="Singh A."/>
            <person name="Wilkins M.J."/>
            <person name="Karaoz U."/>
            <person name="Brodie E.L."/>
            <person name="Williams K.H."/>
            <person name="Hubbard S.S."/>
            <person name="Banfield J.F."/>
        </authorList>
    </citation>
    <scope>NUCLEOTIDE SEQUENCE [LARGE SCALE GENOMIC DNA]</scope>
</reference>
<dbReference type="EMBL" id="MHKB01000016">
    <property type="protein sequence ID" value="OGY78371.1"/>
    <property type="molecule type" value="Genomic_DNA"/>
</dbReference>
<dbReference type="Gene3D" id="3.50.30.60">
    <property type="entry name" value="LD-carboxypeptidase A C-terminal domain-like"/>
    <property type="match status" value="1"/>
</dbReference>
<feature type="active site" description="Charge relay system" evidence="3">
    <location>
        <position position="291"/>
    </location>
</feature>
<gene>
    <name evidence="6" type="ORF">A3B74_01270</name>
</gene>
<evidence type="ECO:0000256" key="1">
    <source>
        <dbReference type="ARBA" id="ARBA00010233"/>
    </source>
</evidence>
<dbReference type="Pfam" id="PF17676">
    <property type="entry name" value="Peptidase_S66C"/>
    <property type="match status" value="1"/>
</dbReference>
<accession>A0A1G2ANA9</accession>
<feature type="active site" description="Charge relay system" evidence="3">
    <location>
        <position position="220"/>
    </location>
</feature>
<dbReference type="PIRSF" id="PIRSF028757">
    <property type="entry name" value="LD-carboxypeptidase"/>
    <property type="match status" value="1"/>
</dbReference>
<evidence type="ECO:0000259" key="4">
    <source>
        <dbReference type="Pfam" id="PF02016"/>
    </source>
</evidence>
<dbReference type="GO" id="GO:0016787">
    <property type="term" value="F:hydrolase activity"/>
    <property type="evidence" value="ECO:0007669"/>
    <property type="project" value="UniProtKB-KW"/>
</dbReference>
<dbReference type="InterPro" id="IPR029062">
    <property type="entry name" value="Class_I_gatase-like"/>
</dbReference>
<dbReference type="SUPFAM" id="SSF141986">
    <property type="entry name" value="LD-carboxypeptidase A C-terminal domain-like"/>
    <property type="match status" value="1"/>
</dbReference>
<evidence type="ECO:0008006" key="8">
    <source>
        <dbReference type="Google" id="ProtNLM"/>
    </source>
</evidence>
<protein>
    <recommendedName>
        <fullName evidence="8">LD-carboxypeptidase</fullName>
    </recommendedName>
</protein>
<dbReference type="CDD" id="cd07025">
    <property type="entry name" value="Peptidase_S66"/>
    <property type="match status" value="1"/>
</dbReference>
<evidence type="ECO:0000256" key="3">
    <source>
        <dbReference type="PIRSR" id="PIRSR028757-1"/>
    </source>
</evidence>
<feature type="domain" description="LD-carboxypeptidase C-terminal" evidence="5">
    <location>
        <begin position="190"/>
        <end position="307"/>
    </location>
</feature>
<evidence type="ECO:0000256" key="2">
    <source>
        <dbReference type="ARBA" id="ARBA00022801"/>
    </source>
</evidence>
<dbReference type="PANTHER" id="PTHR30237:SF5">
    <property type="entry name" value="CARBOXYPEPTIDASE VC_A0337-RELATED"/>
    <property type="match status" value="1"/>
</dbReference>
<name>A0A1G2ANA9_9BACT</name>
<dbReference type="SUPFAM" id="SSF52317">
    <property type="entry name" value="Class I glutamine amidotransferase-like"/>
    <property type="match status" value="1"/>
</dbReference>
<dbReference type="InterPro" id="IPR040921">
    <property type="entry name" value="Peptidase_S66C"/>
</dbReference>
<dbReference type="STRING" id="1798540.A3B74_01270"/>
<dbReference type="Gene3D" id="3.40.50.10740">
    <property type="entry name" value="Class I glutamine amidotransferase-like"/>
    <property type="match status" value="1"/>
</dbReference>
<feature type="active site" description="Nucleophile" evidence="3">
    <location>
        <position position="126"/>
    </location>
</feature>
<feature type="domain" description="LD-carboxypeptidase N-terminal" evidence="4">
    <location>
        <begin position="28"/>
        <end position="146"/>
    </location>
</feature>
<keyword evidence="2" id="KW-0378">Hydrolase</keyword>
<comment type="caution">
    <text evidence="6">The sequence shown here is derived from an EMBL/GenBank/DDBJ whole genome shotgun (WGS) entry which is preliminary data.</text>
</comment>
<dbReference type="AlphaFoldDB" id="A0A1G2ANA9"/>
<evidence type="ECO:0000259" key="5">
    <source>
        <dbReference type="Pfam" id="PF17676"/>
    </source>
</evidence>
<dbReference type="InterPro" id="IPR027461">
    <property type="entry name" value="Carboxypeptidase_A_C_sf"/>
</dbReference>
<dbReference type="Proteomes" id="UP000177165">
    <property type="component" value="Unassembled WGS sequence"/>
</dbReference>
<dbReference type="InterPro" id="IPR027478">
    <property type="entry name" value="LdcA_N"/>
</dbReference>
<evidence type="ECO:0000313" key="6">
    <source>
        <dbReference type="EMBL" id="OGY78371.1"/>
    </source>
</evidence>
<dbReference type="InterPro" id="IPR040449">
    <property type="entry name" value="Peptidase_S66_N"/>
</dbReference>
<evidence type="ECO:0000313" key="7">
    <source>
        <dbReference type="Proteomes" id="UP000177165"/>
    </source>
</evidence>